<evidence type="ECO:0000256" key="12">
    <source>
        <dbReference type="SAM" id="SignalP"/>
    </source>
</evidence>
<dbReference type="GO" id="GO:0020002">
    <property type="term" value="C:host cell plasma membrane"/>
    <property type="evidence" value="ECO:0007669"/>
    <property type="project" value="UniProtKB-SubCell"/>
</dbReference>
<keyword evidence="9" id="KW-0843">Virulence</keyword>
<dbReference type="InterPro" id="IPR005830">
    <property type="entry name" value="Aerolysn"/>
</dbReference>
<dbReference type="Gene3D" id="3.10.40.10">
    <property type="entry name" value="Aerolysin/Pertussis toxin (APT), N-terminal domain"/>
    <property type="match status" value="1"/>
</dbReference>
<keyword evidence="8" id="KW-1043">Host membrane</keyword>
<dbReference type="GO" id="GO:0090729">
    <property type="term" value="F:toxin activity"/>
    <property type="evidence" value="ECO:0007669"/>
    <property type="project" value="UniProtKB-KW"/>
</dbReference>
<proteinExistence type="inferred from homology"/>
<dbReference type="GO" id="GO:0005576">
    <property type="term" value="C:extracellular region"/>
    <property type="evidence" value="ECO:0007669"/>
    <property type="project" value="UniProtKB-SubCell"/>
</dbReference>
<evidence type="ECO:0000259" key="13">
    <source>
        <dbReference type="SMART" id="SM00999"/>
    </source>
</evidence>
<keyword evidence="10" id="KW-0472">Membrane</keyword>
<keyword evidence="7 12" id="KW-0732">Signal</keyword>
<dbReference type="InterPro" id="IPR005138">
    <property type="entry name" value="APT_dom"/>
</dbReference>
<dbReference type="RefSeq" id="WP_019820464.1">
    <property type="nucleotide sequence ID" value="NZ_AJZD02000258.1"/>
</dbReference>
<comment type="caution">
    <text evidence="14">The sequence shown here is derived from an EMBL/GenBank/DDBJ whole genome shotgun (WGS) entry which is preliminary data.</text>
</comment>
<dbReference type="Proteomes" id="UP000094802">
    <property type="component" value="Unassembled WGS sequence"/>
</dbReference>
<accession>A0A1E5FFL3</accession>
<dbReference type="Gene3D" id="2.170.15.10">
    <property type="entry name" value="Proaerolysin, chain A, domain 3"/>
    <property type="match status" value="1"/>
</dbReference>
<dbReference type="InterPro" id="IPR055267">
    <property type="entry name" value="Aerolysin-like_C"/>
</dbReference>
<keyword evidence="5" id="KW-0964">Secreted</keyword>
<evidence type="ECO:0000313" key="14">
    <source>
        <dbReference type="EMBL" id="OEF88853.1"/>
    </source>
</evidence>
<evidence type="ECO:0000256" key="7">
    <source>
        <dbReference type="ARBA" id="ARBA00022729"/>
    </source>
</evidence>
<dbReference type="OrthoDB" id="5579173at2"/>
<evidence type="ECO:0000256" key="11">
    <source>
        <dbReference type="ARBA" id="ARBA00023157"/>
    </source>
</evidence>
<organism evidence="14 15">
    <name type="scientific">Vibrio splendidus 12E03</name>
    <dbReference type="NCBI Taxonomy" id="1191305"/>
    <lineage>
        <taxon>Bacteria</taxon>
        <taxon>Pseudomonadati</taxon>
        <taxon>Pseudomonadota</taxon>
        <taxon>Gammaproteobacteria</taxon>
        <taxon>Vibrionales</taxon>
        <taxon>Vibrionaceae</taxon>
        <taxon>Vibrio</taxon>
    </lineage>
</organism>
<feature type="signal peptide" evidence="12">
    <location>
        <begin position="1"/>
        <end position="23"/>
    </location>
</feature>
<dbReference type="Pfam" id="PF03440">
    <property type="entry name" value="APT"/>
    <property type="match status" value="1"/>
</dbReference>
<keyword evidence="4" id="KW-1032">Host cell membrane</keyword>
<sequence>MINVSRTILFSTALSVISFTAHAKIYSDQIVLDKLGEDICRFDYRALNNTEAQEHKTALISRMNVWDIVGLQHDWVIMGSGYHGLIKPGQPSDKTWCYPNTPEAGLPYYEAQAIQENSNLEVQRALVNDDTNFIRPLSYLAHSLGYAWVSGNNGRYVGQDMAIEQLNHGWEIKGNNNGSCTGERCNEKTTINIDNFSYELDNTAFWHGSVEETNQELVNTLTAYAINKTDQPKQIVVDLHFKQSTQWSKTQRFDLADSVVIDETFHWPQVRKTEVRVVLEEGQRFSDTNSGSRFEPTDRQAIITVPANSVLPFQVEFLRSTISYPYRIKTSMSYDVNFTGFLRYSGNALSSHPTNRPTVSHTFTMGTNSEKQANIRYQWDHRYIPGEMKWWDWSWAINTNGLSSMQYAAGASVRPFYTYVSGQFSAESQYSGMINIGTEHSIDSFNAMTPPAAYTTYYAGDIEVLTDFDPAALAQLGYNSAQLTLTPMQQ</sequence>
<evidence type="ECO:0000256" key="2">
    <source>
        <dbReference type="ARBA" id="ARBA00004613"/>
    </source>
</evidence>
<evidence type="ECO:0000256" key="6">
    <source>
        <dbReference type="ARBA" id="ARBA00022656"/>
    </source>
</evidence>
<evidence type="ECO:0000256" key="9">
    <source>
        <dbReference type="ARBA" id="ARBA00023026"/>
    </source>
</evidence>
<evidence type="ECO:0000313" key="15">
    <source>
        <dbReference type="Proteomes" id="UP000094802"/>
    </source>
</evidence>
<dbReference type="Gene3D" id="3.30.412.10">
    <property type="entry name" value="Proaerolysin, chain A, domain 2"/>
    <property type="match status" value="1"/>
</dbReference>
<evidence type="ECO:0000256" key="4">
    <source>
        <dbReference type="ARBA" id="ARBA00022511"/>
    </source>
</evidence>
<dbReference type="AlphaFoldDB" id="A0A1E5FFL3"/>
<dbReference type="CDD" id="cd20218">
    <property type="entry name" value="PFM_aerolysin"/>
    <property type="match status" value="1"/>
</dbReference>
<reference evidence="14 15" key="1">
    <citation type="journal article" date="2012" name="Science">
        <title>Ecological populations of bacteria act as socially cohesive units of antibiotic production and resistance.</title>
        <authorList>
            <person name="Cordero O.X."/>
            <person name="Wildschutte H."/>
            <person name="Kirkup B."/>
            <person name="Proehl S."/>
            <person name="Ngo L."/>
            <person name="Hussain F."/>
            <person name="Le Roux F."/>
            <person name="Mincer T."/>
            <person name="Polz M.F."/>
        </authorList>
    </citation>
    <scope>NUCLEOTIDE SEQUENCE [LARGE SCALE GENOMIC DNA]</scope>
    <source>
        <strain evidence="14 15">12E03</strain>
    </source>
</reference>
<keyword evidence="11" id="KW-1015">Disulfide bond</keyword>
<comment type="subcellular location">
    <subcellularLocation>
        <location evidence="1">Host cell membrane</location>
    </subcellularLocation>
    <subcellularLocation>
        <location evidence="2">Secreted</location>
    </subcellularLocation>
</comment>
<name>A0A1E5FFL3_VIBSP</name>
<dbReference type="Pfam" id="PF01117">
    <property type="entry name" value="Aerolysin"/>
    <property type="match status" value="1"/>
</dbReference>
<gene>
    <name evidence="14" type="ORF">A142_07825</name>
</gene>
<dbReference type="SUPFAM" id="SSF56973">
    <property type="entry name" value="Aerolisin/ETX pore-forming domain"/>
    <property type="match status" value="1"/>
</dbReference>
<feature type="chain" id="PRO_5009176302" evidence="12">
    <location>
        <begin position="24"/>
        <end position="490"/>
    </location>
</feature>
<dbReference type="EMBL" id="AJZD02000258">
    <property type="protein sequence ID" value="OEF88853.1"/>
    <property type="molecule type" value="Genomic_DNA"/>
</dbReference>
<evidence type="ECO:0000256" key="5">
    <source>
        <dbReference type="ARBA" id="ARBA00022525"/>
    </source>
</evidence>
<protein>
    <submittedName>
        <fullName evidence="14">Aerolysin</fullName>
    </submittedName>
</protein>
<evidence type="ECO:0000256" key="8">
    <source>
        <dbReference type="ARBA" id="ARBA00022870"/>
    </source>
</evidence>
<dbReference type="SUPFAM" id="SSF56436">
    <property type="entry name" value="C-type lectin-like"/>
    <property type="match status" value="1"/>
</dbReference>
<evidence type="ECO:0000256" key="10">
    <source>
        <dbReference type="ARBA" id="ARBA00023136"/>
    </source>
</evidence>
<dbReference type="SMART" id="SM00999">
    <property type="entry name" value="Aerolysin"/>
    <property type="match status" value="1"/>
</dbReference>
<keyword evidence="6" id="KW-0800">Toxin</keyword>
<feature type="domain" description="Aerolysin-like C-terminal" evidence="13">
    <location>
        <begin position="117"/>
        <end position="475"/>
    </location>
</feature>
<comment type="similarity">
    <text evidence="3">Belongs to the aerolysin family.</text>
</comment>
<dbReference type="PRINTS" id="PR00754">
    <property type="entry name" value="AEROLYSIN"/>
</dbReference>
<evidence type="ECO:0000256" key="1">
    <source>
        <dbReference type="ARBA" id="ARBA00004165"/>
    </source>
</evidence>
<dbReference type="InterPro" id="IPR016187">
    <property type="entry name" value="CTDL_fold"/>
</dbReference>
<dbReference type="InterPro" id="IPR037015">
    <property type="entry name" value="APT_N_sf"/>
</dbReference>
<evidence type="ECO:0000256" key="3">
    <source>
        <dbReference type="ARBA" id="ARBA00009831"/>
    </source>
</evidence>